<dbReference type="PROSITE" id="PS00636">
    <property type="entry name" value="DNAJ_1"/>
    <property type="match status" value="1"/>
</dbReference>
<keyword evidence="5" id="KW-1185">Reference proteome</keyword>
<dbReference type="Pfam" id="PF01556">
    <property type="entry name" value="DnaJ_C"/>
    <property type="match status" value="1"/>
</dbReference>
<keyword evidence="1" id="KW-0143">Chaperone</keyword>
<reference evidence="4 5" key="1">
    <citation type="journal article" date="2024" name="Science">
        <title>Giant polyketide synthase enzymes in the biosynthesis of giant marine polyether toxins.</title>
        <authorList>
            <person name="Fallon T.R."/>
            <person name="Shende V.V."/>
            <person name="Wierzbicki I.H."/>
            <person name="Pendleton A.L."/>
            <person name="Watervoot N.F."/>
            <person name="Auber R.P."/>
            <person name="Gonzalez D.J."/>
            <person name="Wisecaver J.H."/>
            <person name="Moore B.S."/>
        </authorList>
    </citation>
    <scope>NUCLEOTIDE SEQUENCE [LARGE SCALE GENOMIC DNA]</scope>
    <source>
        <strain evidence="4 5">12B1</strain>
    </source>
</reference>
<name>A0AB34IIV1_PRYPA</name>
<gene>
    <name evidence="4" type="ORF">AB1Y20_012480</name>
</gene>
<comment type="caution">
    <text evidence="4">The sequence shown here is derived from an EMBL/GenBank/DDBJ whole genome shotgun (WGS) entry which is preliminary data.</text>
</comment>
<dbReference type="InterPro" id="IPR008971">
    <property type="entry name" value="HSP40/DnaJ_pept-bd"/>
</dbReference>
<dbReference type="InterPro" id="IPR051339">
    <property type="entry name" value="DnaJ_subfamily_B"/>
</dbReference>
<dbReference type="AlphaFoldDB" id="A0AB34IIV1"/>
<evidence type="ECO:0000256" key="2">
    <source>
        <dbReference type="SAM" id="MobiDB-lite"/>
    </source>
</evidence>
<dbReference type="PANTHER" id="PTHR24078">
    <property type="entry name" value="DNAJ HOMOLOG SUBFAMILY C MEMBER"/>
    <property type="match status" value="1"/>
</dbReference>
<dbReference type="GO" id="GO:0006457">
    <property type="term" value="P:protein folding"/>
    <property type="evidence" value="ECO:0007669"/>
    <property type="project" value="InterPro"/>
</dbReference>
<proteinExistence type="predicted"/>
<dbReference type="InterPro" id="IPR036869">
    <property type="entry name" value="J_dom_sf"/>
</dbReference>
<dbReference type="PANTHER" id="PTHR24078:SF553">
    <property type="entry name" value="DNAJ HOMOLOG SUBFAMILY B MEMBER 5"/>
    <property type="match status" value="1"/>
</dbReference>
<dbReference type="InterPro" id="IPR001623">
    <property type="entry name" value="DnaJ_domain"/>
</dbReference>
<feature type="region of interest" description="Disordered" evidence="2">
    <location>
        <begin position="693"/>
        <end position="712"/>
    </location>
</feature>
<dbReference type="SUPFAM" id="SSF49493">
    <property type="entry name" value="HSP40/DnaJ peptide-binding domain"/>
    <property type="match status" value="1"/>
</dbReference>
<dbReference type="Pfam" id="PF00226">
    <property type="entry name" value="DnaJ"/>
    <property type="match status" value="1"/>
</dbReference>
<accession>A0AB34IIV1</accession>
<dbReference type="PRINTS" id="PR00625">
    <property type="entry name" value="JDOMAIN"/>
</dbReference>
<feature type="region of interest" description="Disordered" evidence="2">
    <location>
        <begin position="644"/>
        <end position="679"/>
    </location>
</feature>
<evidence type="ECO:0000313" key="4">
    <source>
        <dbReference type="EMBL" id="KAL1499795.1"/>
    </source>
</evidence>
<protein>
    <recommendedName>
        <fullName evidence="3">J domain-containing protein</fullName>
    </recommendedName>
</protein>
<dbReference type="PROSITE" id="PS50076">
    <property type="entry name" value="DNAJ_2"/>
    <property type="match status" value="1"/>
</dbReference>
<dbReference type="EMBL" id="JBGBPQ010000024">
    <property type="protein sequence ID" value="KAL1499795.1"/>
    <property type="molecule type" value="Genomic_DNA"/>
</dbReference>
<dbReference type="GO" id="GO:0005829">
    <property type="term" value="C:cytosol"/>
    <property type="evidence" value="ECO:0007669"/>
    <property type="project" value="TreeGrafter"/>
</dbReference>
<sequence length="983" mass="108501">MSRNAIELYDPELIHKQTQLQMREKMKASGHKPQRVDPNAPIFKMFADLAAKQDFKFRQREEEKRKRDPSYRPDALELNDTHVRPFDEKVDYYVRLNVDQFSSALEIKKAYMKLSLLFHPDKQVGKSDAQKKAANDRFKELTEAYEVLSDMATRRQYDRARDNNSVSKEHFGYDINTADSNPSPPTCVDVEVPLQALYRGSIHKVAFERKVYNMYRRTHDVNTSNYSLKINRGMLDGSTFWFKGEGHQLQGKGPSDLVFVLQQIPHPQFERVGDDLWYYISTPLRAEALHFCALVPTITGRLVLARGNTLPVLFGFDRTGLGEAIVEGHGMPLRDDVVLAAARAGRSAYAYSRDEAPQKTRGDMIVKFLVELPSKPRRLWVCDGGIKTPPITLITSAGGPLEARQLPYAALRTVLLHSWLPALIEFAFHKRSSVLEHARNNSSANFSIPGFDSPDDPPTPAQLASAVSTHRSRASSAAPSTSGTSTHLHAIYLRVGANVVIPPSGGAKQIITLLSHALPWLEWREVHMTSGLEQPLLDEEEIAIASAAFIVLEVSPSSTLNGSATGNSEIERGAVGSLAPGGKHAFEEGDFYVIWRPGVRVRAAPSTNAAVVGLVRFGHCLHGRNVQDGWIELASGTGYVQSDGGSLGPLLSRTRPRDNRGESSTRSSGSMAHGVTEASLTTQELEARAALQEFDERSDEDEEEEEREEVKHSLESAYLNAGCKDAIELLAHPSASTIYRCHCSGGLLIALDLACTVLGARAKQAIPAWKKKKKDYVPLEEGTPPLQSWPHLLPHLVGLPIALDRQCDFSYSRRRIEWRRLRGAALRLGPGNGKHGYCAVGLPAGCVVSLLPGKAYAMRVALGSSQPEKLSFKDLEEAEQKRIARKKQVKVDARRTEKLAEILQANGKPMTGPLASRGYMDGDGCRRGMCQLCCGCPGFCAVDLSEAGQAAQSTLLSMHCVHCGCLFNEHELMIDNDRKSLGF</sequence>
<dbReference type="CDD" id="cd10747">
    <property type="entry name" value="DnaJ_C"/>
    <property type="match status" value="1"/>
</dbReference>
<feature type="domain" description="J" evidence="3">
    <location>
        <begin position="91"/>
        <end position="161"/>
    </location>
</feature>
<dbReference type="Proteomes" id="UP001515480">
    <property type="component" value="Unassembled WGS sequence"/>
</dbReference>
<dbReference type="Gene3D" id="1.10.287.110">
    <property type="entry name" value="DnaJ domain"/>
    <property type="match status" value="1"/>
</dbReference>
<dbReference type="GO" id="GO:0051087">
    <property type="term" value="F:protein-folding chaperone binding"/>
    <property type="evidence" value="ECO:0007669"/>
    <property type="project" value="TreeGrafter"/>
</dbReference>
<feature type="compositionally biased region" description="Low complexity" evidence="2">
    <location>
        <begin position="464"/>
        <end position="484"/>
    </location>
</feature>
<evidence type="ECO:0000313" key="5">
    <source>
        <dbReference type="Proteomes" id="UP001515480"/>
    </source>
</evidence>
<dbReference type="SUPFAM" id="SSF46565">
    <property type="entry name" value="Chaperone J-domain"/>
    <property type="match status" value="1"/>
</dbReference>
<dbReference type="GO" id="GO:0051082">
    <property type="term" value="F:unfolded protein binding"/>
    <property type="evidence" value="ECO:0007669"/>
    <property type="project" value="InterPro"/>
</dbReference>
<dbReference type="InterPro" id="IPR018253">
    <property type="entry name" value="DnaJ_domain_CS"/>
</dbReference>
<dbReference type="InterPro" id="IPR002939">
    <property type="entry name" value="DnaJ_C"/>
</dbReference>
<evidence type="ECO:0000259" key="3">
    <source>
        <dbReference type="PROSITE" id="PS50076"/>
    </source>
</evidence>
<feature type="compositionally biased region" description="Acidic residues" evidence="2">
    <location>
        <begin position="696"/>
        <end position="707"/>
    </location>
</feature>
<organism evidence="4 5">
    <name type="scientific">Prymnesium parvum</name>
    <name type="common">Toxic golden alga</name>
    <dbReference type="NCBI Taxonomy" id="97485"/>
    <lineage>
        <taxon>Eukaryota</taxon>
        <taxon>Haptista</taxon>
        <taxon>Haptophyta</taxon>
        <taxon>Prymnesiophyceae</taxon>
        <taxon>Prymnesiales</taxon>
        <taxon>Prymnesiaceae</taxon>
        <taxon>Prymnesium</taxon>
    </lineage>
</organism>
<feature type="region of interest" description="Disordered" evidence="2">
    <location>
        <begin position="446"/>
        <end position="484"/>
    </location>
</feature>
<evidence type="ECO:0000256" key="1">
    <source>
        <dbReference type="ARBA" id="ARBA00023186"/>
    </source>
</evidence>
<dbReference type="CDD" id="cd06257">
    <property type="entry name" value="DnaJ"/>
    <property type="match status" value="1"/>
</dbReference>
<dbReference type="Gene3D" id="2.60.260.20">
    <property type="entry name" value="Urease metallochaperone UreE, N-terminal domain"/>
    <property type="match status" value="2"/>
</dbReference>
<dbReference type="SMART" id="SM00271">
    <property type="entry name" value="DnaJ"/>
    <property type="match status" value="1"/>
</dbReference>